<dbReference type="PATRIC" id="fig|294.195.peg.6610"/>
<gene>
    <name evidence="1" type="ORF">PFL603g_06213</name>
</gene>
<comment type="caution">
    <text evidence="1">The sequence shown here is derived from an EMBL/GenBank/DDBJ whole genome shotgun (WGS) entry which is preliminary data.</text>
</comment>
<evidence type="ECO:0000313" key="1">
    <source>
        <dbReference type="EMBL" id="KWV69766.1"/>
    </source>
</evidence>
<accession>A0A109KIC0</accession>
<reference evidence="1 2" key="1">
    <citation type="submission" date="2015-05" db="EMBL/GenBank/DDBJ databases">
        <title>A genomic and transcriptomic approach to investigate the blue pigment phenotype in Pseudomonas fluorescens.</title>
        <authorList>
            <person name="Andreani N.A."/>
            <person name="Cardazzo B."/>
        </authorList>
    </citation>
    <scope>NUCLEOTIDE SEQUENCE [LARGE SCALE GENOMIC DNA]</scope>
    <source>
        <strain evidence="1 2">Ps_40</strain>
    </source>
</reference>
<evidence type="ECO:0000313" key="2">
    <source>
        <dbReference type="Proteomes" id="UP000063434"/>
    </source>
</evidence>
<proteinExistence type="predicted"/>
<dbReference type="AlphaFoldDB" id="A0A109KIC0"/>
<dbReference type="Proteomes" id="UP000063434">
    <property type="component" value="Unassembled WGS sequence"/>
</dbReference>
<dbReference type="EMBL" id="LCYC01000064">
    <property type="protein sequence ID" value="KWV69766.1"/>
    <property type="molecule type" value="Genomic_DNA"/>
</dbReference>
<protein>
    <submittedName>
        <fullName evidence="1">Uncharacterized protein</fullName>
    </submittedName>
</protein>
<organism evidence="1 2">
    <name type="scientific">Pseudomonas fluorescens</name>
    <dbReference type="NCBI Taxonomy" id="294"/>
    <lineage>
        <taxon>Bacteria</taxon>
        <taxon>Pseudomonadati</taxon>
        <taxon>Pseudomonadota</taxon>
        <taxon>Gammaproteobacteria</taxon>
        <taxon>Pseudomonadales</taxon>
        <taxon>Pseudomonadaceae</taxon>
        <taxon>Pseudomonas</taxon>
    </lineage>
</organism>
<sequence>MPAMTACQPTLAYLTPHNLNVGAGLPAMAASQPTPIYLMPRDQTVGAGLLAKAAWQSAQLDCVHIHCCGNGDLGFRLTAGHFGKAPK</sequence>
<name>A0A109KIC0_PSEFL</name>